<feature type="region of interest" description="Disordered" evidence="1">
    <location>
        <begin position="140"/>
        <end position="195"/>
    </location>
</feature>
<protein>
    <submittedName>
        <fullName evidence="2">Uncharacterized protein</fullName>
    </submittedName>
</protein>
<feature type="compositionally biased region" description="Basic and acidic residues" evidence="1">
    <location>
        <begin position="179"/>
        <end position="195"/>
    </location>
</feature>
<feature type="compositionally biased region" description="Polar residues" evidence="1">
    <location>
        <begin position="9"/>
        <end position="20"/>
    </location>
</feature>
<reference evidence="2" key="1">
    <citation type="submission" date="2021-01" db="UniProtKB">
        <authorList>
            <consortium name="EnsemblMetazoa"/>
        </authorList>
    </citation>
    <scope>IDENTIFICATION</scope>
</reference>
<accession>A0A7M5V6I9</accession>
<feature type="region of interest" description="Disordered" evidence="1">
    <location>
        <begin position="1"/>
        <end position="42"/>
    </location>
</feature>
<proteinExistence type="predicted"/>
<evidence type="ECO:0000313" key="3">
    <source>
        <dbReference type="Proteomes" id="UP000594262"/>
    </source>
</evidence>
<name>A0A7M5V6I9_9CNID</name>
<dbReference type="Proteomes" id="UP000594262">
    <property type="component" value="Unplaced"/>
</dbReference>
<sequence length="262" mass="30468">MATKPTLVKTHSNVKSSPKSTIKRTPSKMTPLKNKKKQPQTPSRLIKELEIDCVQQNVAVIGKRKCHQKARKNINNQMTEDRYTSSQVPKHNQAIIEEVNSKRSSYVNARKQITDQTRFMKYSIVPNEFYENVITEDVQPRSHQEPVYDEQATLTPSKQKFVEETPKHTPKSQKNASNQHKESERPNQRQERPTRNVEFQLGYFMDQQIEFLNNKKVARCDIIVFNKKPVRFYCVSDCVDPTTAIDFEFSIFVNGSQLNSNF</sequence>
<organism evidence="2 3">
    <name type="scientific">Clytia hemisphaerica</name>
    <dbReference type="NCBI Taxonomy" id="252671"/>
    <lineage>
        <taxon>Eukaryota</taxon>
        <taxon>Metazoa</taxon>
        <taxon>Cnidaria</taxon>
        <taxon>Hydrozoa</taxon>
        <taxon>Hydroidolina</taxon>
        <taxon>Leptothecata</taxon>
        <taxon>Obeliida</taxon>
        <taxon>Clytiidae</taxon>
        <taxon>Clytia</taxon>
    </lineage>
</organism>
<evidence type="ECO:0000256" key="1">
    <source>
        <dbReference type="SAM" id="MobiDB-lite"/>
    </source>
</evidence>
<dbReference type="EnsemblMetazoa" id="CLYHEMT008398.2">
    <property type="protein sequence ID" value="CLYHEMP008398.2"/>
    <property type="gene ID" value="CLYHEMG008398"/>
</dbReference>
<evidence type="ECO:0000313" key="2">
    <source>
        <dbReference type="EnsemblMetazoa" id="CLYHEMP008398.2"/>
    </source>
</evidence>
<dbReference type="AlphaFoldDB" id="A0A7M5V6I9"/>
<keyword evidence="3" id="KW-1185">Reference proteome</keyword>